<dbReference type="GO" id="GO:0003682">
    <property type="term" value="F:chromatin binding"/>
    <property type="evidence" value="ECO:0007669"/>
    <property type="project" value="TreeGrafter"/>
</dbReference>
<dbReference type="InterPro" id="IPR001680">
    <property type="entry name" value="WD40_rpt"/>
</dbReference>
<keyword evidence="3" id="KW-0853">WD repeat</keyword>
<evidence type="ECO:0000256" key="3">
    <source>
        <dbReference type="ARBA" id="ARBA00022574"/>
    </source>
</evidence>
<dbReference type="GO" id="GO:0016070">
    <property type="term" value="P:RNA metabolic process"/>
    <property type="evidence" value="ECO:0007669"/>
    <property type="project" value="UniProtKB-ARBA"/>
</dbReference>
<dbReference type="OMA" id="HNEGYIR"/>
<evidence type="ECO:0000256" key="4">
    <source>
        <dbReference type="ARBA" id="ARBA00022737"/>
    </source>
</evidence>
<sequence length="304" mass="33335">MDWDASGEFMVTSSLDRTVYLYSVNKAGLTNVLQSKKHGVSAVRFTHEGPRQIVCSSSRDTPTASVKLWDTVENRYIKSFSLASPVRRGRAISPHPSRDLMLISTWDTCLLYTYDNSSPLVSASYNGASMIGAFDSLGLIFAICDSTHSRKSLSLYDMSKYQAPFATFDLGKILLKSEEVVSVDFNPNGRSLVLGTNYTRLLCVNAVTGSAAFACCYSDEPAIIKEQKVFCYPSISSDGKYLLCGCTNGSISIWNFKGQSVCSLVGHEGPPYFACFNPRKAMISSACVKVAWWQPALVNSDETL</sequence>
<dbReference type="GeneID" id="24562771"/>
<dbReference type="KEGG" id="bbig:BBBOND_0105390"/>
<evidence type="ECO:0000256" key="1">
    <source>
        <dbReference type="ARBA" id="ARBA00004123"/>
    </source>
</evidence>
<gene>
    <name evidence="6" type="ORF">BBBOND_0105390</name>
</gene>
<name>A0A061D927_BABBI</name>
<dbReference type="Proteomes" id="UP000033188">
    <property type="component" value="Chromosome 1"/>
</dbReference>
<dbReference type="SUPFAM" id="SSF50978">
    <property type="entry name" value="WD40 repeat-like"/>
    <property type="match status" value="1"/>
</dbReference>
<dbReference type="InterPro" id="IPR037867">
    <property type="entry name" value="Swd2/WDR82"/>
</dbReference>
<comment type="similarity">
    <text evidence="2">Belongs to the WD repeat SWD2 family.</text>
</comment>
<dbReference type="OrthoDB" id="27537at2759"/>
<keyword evidence="7" id="KW-1185">Reference proteome</keyword>
<protein>
    <submittedName>
        <fullName evidence="6">Uncharacterized protein</fullName>
    </submittedName>
</protein>
<organism evidence="6 7">
    <name type="scientific">Babesia bigemina</name>
    <dbReference type="NCBI Taxonomy" id="5866"/>
    <lineage>
        <taxon>Eukaryota</taxon>
        <taxon>Sar</taxon>
        <taxon>Alveolata</taxon>
        <taxon>Apicomplexa</taxon>
        <taxon>Aconoidasida</taxon>
        <taxon>Piroplasmida</taxon>
        <taxon>Babesiidae</taxon>
        <taxon>Babesia</taxon>
    </lineage>
</organism>
<dbReference type="InterPro" id="IPR015943">
    <property type="entry name" value="WD40/YVTN_repeat-like_dom_sf"/>
</dbReference>
<dbReference type="VEuPathDB" id="PiroplasmaDB:BBBOND_0105390"/>
<dbReference type="GO" id="GO:0048188">
    <property type="term" value="C:Set1C/COMPASS complex"/>
    <property type="evidence" value="ECO:0007669"/>
    <property type="project" value="TreeGrafter"/>
</dbReference>
<keyword evidence="4" id="KW-0677">Repeat</keyword>
<reference evidence="7" key="1">
    <citation type="journal article" date="2014" name="Nucleic Acids Res.">
        <title>The evolutionary dynamics of variant antigen genes in Babesia reveal a history of genomic innovation underlying host-parasite interaction.</title>
        <authorList>
            <person name="Jackson A.P."/>
            <person name="Otto T.D."/>
            <person name="Darby A."/>
            <person name="Ramaprasad A."/>
            <person name="Xia D."/>
            <person name="Echaide I.E."/>
            <person name="Farber M."/>
            <person name="Gahlot S."/>
            <person name="Gamble J."/>
            <person name="Gupta D."/>
            <person name="Gupta Y."/>
            <person name="Jackson L."/>
            <person name="Malandrin L."/>
            <person name="Malas T.B."/>
            <person name="Moussa E."/>
            <person name="Nair M."/>
            <person name="Reid A.J."/>
            <person name="Sanders M."/>
            <person name="Sharma J."/>
            <person name="Tracey A."/>
            <person name="Quail M.A."/>
            <person name="Weir W."/>
            <person name="Wastling J.M."/>
            <person name="Hall N."/>
            <person name="Willadsen P."/>
            <person name="Lingelbach K."/>
            <person name="Shiels B."/>
            <person name="Tait A."/>
            <person name="Berriman M."/>
            <person name="Allred D.R."/>
            <person name="Pain A."/>
        </authorList>
    </citation>
    <scope>NUCLEOTIDE SEQUENCE [LARGE SCALE GENOMIC DNA]</scope>
    <source>
        <strain evidence="7">Bond</strain>
    </source>
</reference>
<dbReference type="SMART" id="SM00320">
    <property type="entry name" value="WD40"/>
    <property type="match status" value="3"/>
</dbReference>
<dbReference type="AlphaFoldDB" id="A0A061D927"/>
<dbReference type="EMBL" id="LK391707">
    <property type="protein sequence ID" value="CDR94230.1"/>
    <property type="molecule type" value="Genomic_DNA"/>
</dbReference>
<evidence type="ECO:0000256" key="5">
    <source>
        <dbReference type="ARBA" id="ARBA00023242"/>
    </source>
</evidence>
<evidence type="ECO:0000256" key="2">
    <source>
        <dbReference type="ARBA" id="ARBA00005616"/>
    </source>
</evidence>
<dbReference type="Pfam" id="PF00400">
    <property type="entry name" value="WD40"/>
    <property type="match status" value="2"/>
</dbReference>
<dbReference type="PANTHER" id="PTHR19861:SF0">
    <property type="entry name" value="WD REPEAT-CONTAINING PROTEIN 82"/>
    <property type="match status" value="1"/>
</dbReference>
<dbReference type="PANTHER" id="PTHR19861">
    <property type="entry name" value="WD40 REPEAT PROTEIN SWD2"/>
    <property type="match status" value="1"/>
</dbReference>
<evidence type="ECO:0000313" key="6">
    <source>
        <dbReference type="EMBL" id="CDR94230.1"/>
    </source>
</evidence>
<dbReference type="RefSeq" id="XP_012766416.1">
    <property type="nucleotide sequence ID" value="XM_012910962.1"/>
</dbReference>
<accession>A0A061D927</accession>
<dbReference type="InterPro" id="IPR036322">
    <property type="entry name" value="WD40_repeat_dom_sf"/>
</dbReference>
<dbReference type="STRING" id="5866.A0A061D927"/>
<keyword evidence="5" id="KW-0539">Nucleus</keyword>
<proteinExistence type="inferred from homology"/>
<evidence type="ECO:0000313" key="7">
    <source>
        <dbReference type="Proteomes" id="UP000033188"/>
    </source>
</evidence>
<dbReference type="Gene3D" id="2.130.10.10">
    <property type="entry name" value="YVTN repeat-like/Quinoprotein amine dehydrogenase"/>
    <property type="match status" value="2"/>
</dbReference>
<comment type="subcellular location">
    <subcellularLocation>
        <location evidence="1">Nucleus</location>
    </subcellularLocation>
</comment>